<organism evidence="8 9">
    <name type="scientific">Knipowitschia caucasica</name>
    <name type="common">Caucasian dwarf goby</name>
    <name type="synonym">Pomatoschistus caucasicus</name>
    <dbReference type="NCBI Taxonomy" id="637954"/>
    <lineage>
        <taxon>Eukaryota</taxon>
        <taxon>Metazoa</taxon>
        <taxon>Chordata</taxon>
        <taxon>Craniata</taxon>
        <taxon>Vertebrata</taxon>
        <taxon>Euteleostomi</taxon>
        <taxon>Actinopterygii</taxon>
        <taxon>Neopterygii</taxon>
        <taxon>Teleostei</taxon>
        <taxon>Neoteleostei</taxon>
        <taxon>Acanthomorphata</taxon>
        <taxon>Gobiaria</taxon>
        <taxon>Gobiiformes</taxon>
        <taxon>Gobioidei</taxon>
        <taxon>Gobiidae</taxon>
        <taxon>Gobiinae</taxon>
        <taxon>Knipowitschia</taxon>
    </lineage>
</organism>
<proteinExistence type="predicted"/>
<dbReference type="PANTHER" id="PTHR24038:SF8">
    <property type="entry name" value="STABILIN-1"/>
    <property type="match status" value="1"/>
</dbReference>
<dbReference type="Gene3D" id="2.10.25.10">
    <property type="entry name" value="Laminin"/>
    <property type="match status" value="1"/>
</dbReference>
<protein>
    <recommendedName>
        <fullName evidence="7">EGF-like domain-containing protein</fullName>
    </recommendedName>
</protein>
<comment type="caution">
    <text evidence="6">Lacks conserved residue(s) required for the propagation of feature annotation.</text>
</comment>
<keyword evidence="5" id="KW-0325">Glycoprotein</keyword>
<accession>A0AAV2MM82</accession>
<evidence type="ECO:0000256" key="2">
    <source>
        <dbReference type="ARBA" id="ARBA00022536"/>
    </source>
</evidence>
<dbReference type="AlphaFoldDB" id="A0AAV2MM82"/>
<keyword evidence="3" id="KW-0472">Membrane</keyword>
<dbReference type="InterPro" id="IPR000742">
    <property type="entry name" value="EGF"/>
</dbReference>
<evidence type="ECO:0000313" key="9">
    <source>
        <dbReference type="Proteomes" id="UP001497482"/>
    </source>
</evidence>
<evidence type="ECO:0000313" key="8">
    <source>
        <dbReference type="EMBL" id="CAL1614239.1"/>
    </source>
</evidence>
<dbReference type="Pfam" id="PF12947">
    <property type="entry name" value="EGF_3"/>
    <property type="match status" value="1"/>
</dbReference>
<evidence type="ECO:0000259" key="7">
    <source>
        <dbReference type="PROSITE" id="PS50026"/>
    </source>
</evidence>
<dbReference type="Proteomes" id="UP001497482">
    <property type="component" value="Chromosome 8"/>
</dbReference>
<dbReference type="PANTHER" id="PTHR24038">
    <property type="entry name" value="STABILIN"/>
    <property type="match status" value="1"/>
</dbReference>
<evidence type="ECO:0000256" key="6">
    <source>
        <dbReference type="PROSITE-ProRule" id="PRU00076"/>
    </source>
</evidence>
<sequence length="296" mass="31405">MSGGICPVVARGGSLHRVRCCGCLSILARGGSFRCAPCCCGGHAGGGLPCVPGGYRTGNRSAHHATIYSATVCSSRDCDENAQCSSQGSKVTCVCKTDYEGNGRVCVPKNPCNQNNGDCPVNSTVCAFSGANKSTCQCMAGMRPVGGSAQFGCELVSACLKDSCHPSASCRTGLDGHDRCECSSEQIGDGWRCYGNLMEQLLELDRTGDHRGNLTETIALFEKGCSLLLNHDGPFTAFIPLLRTPLTGVNEEEVCKNHLILGEHLYKDLEGKDFSLYGGGRLRSKGNKVNTQDTWK</sequence>
<dbReference type="InterPro" id="IPR024731">
    <property type="entry name" value="NELL2-like_EGF"/>
</dbReference>
<keyword evidence="2 6" id="KW-0245">EGF-like domain</keyword>
<feature type="domain" description="EGF-like" evidence="7">
    <location>
        <begin position="69"/>
        <end position="107"/>
    </location>
</feature>
<gene>
    <name evidence="8" type="ORF">KC01_LOCUS40303</name>
</gene>
<evidence type="ECO:0000256" key="3">
    <source>
        <dbReference type="ARBA" id="ARBA00023136"/>
    </source>
</evidence>
<dbReference type="EMBL" id="OZ035830">
    <property type="protein sequence ID" value="CAL1614239.1"/>
    <property type="molecule type" value="Genomic_DNA"/>
</dbReference>
<keyword evidence="9" id="KW-1185">Reference proteome</keyword>
<dbReference type="GO" id="GO:0016020">
    <property type="term" value="C:membrane"/>
    <property type="evidence" value="ECO:0007669"/>
    <property type="project" value="UniProtKB-SubCell"/>
</dbReference>
<keyword evidence="4" id="KW-1015">Disulfide bond</keyword>
<evidence type="ECO:0000256" key="1">
    <source>
        <dbReference type="ARBA" id="ARBA00004370"/>
    </source>
</evidence>
<reference evidence="8 9" key="1">
    <citation type="submission" date="2024-04" db="EMBL/GenBank/DDBJ databases">
        <authorList>
            <person name="Waldvogel A.-M."/>
            <person name="Schoenle A."/>
        </authorList>
    </citation>
    <scope>NUCLEOTIDE SEQUENCE [LARGE SCALE GENOMIC DNA]</scope>
</reference>
<comment type="subcellular location">
    <subcellularLocation>
        <location evidence="1">Membrane</location>
    </subcellularLocation>
</comment>
<name>A0AAV2MM82_KNICA</name>
<dbReference type="SMART" id="SM00181">
    <property type="entry name" value="EGF"/>
    <property type="match status" value="3"/>
</dbReference>
<evidence type="ECO:0000256" key="4">
    <source>
        <dbReference type="ARBA" id="ARBA00023157"/>
    </source>
</evidence>
<dbReference type="PROSITE" id="PS50026">
    <property type="entry name" value="EGF_3"/>
    <property type="match status" value="1"/>
</dbReference>
<evidence type="ECO:0000256" key="5">
    <source>
        <dbReference type="ARBA" id="ARBA00023180"/>
    </source>
</evidence>